<evidence type="ECO:0000313" key="3">
    <source>
        <dbReference type="EMBL" id="QHT96532.1"/>
    </source>
</evidence>
<reference evidence="3" key="1">
    <citation type="journal article" date="2020" name="Nature">
        <title>Giant virus diversity and host interactions through global metagenomics.</title>
        <authorList>
            <person name="Schulz F."/>
            <person name="Roux S."/>
            <person name="Paez-Espino D."/>
            <person name="Jungbluth S."/>
            <person name="Walsh D.A."/>
            <person name="Denef V.J."/>
            <person name="McMahon K.D."/>
            <person name="Konstantinidis K.T."/>
            <person name="Eloe-Fadrosh E.A."/>
            <person name="Kyrpides N.C."/>
            <person name="Woyke T."/>
        </authorList>
    </citation>
    <scope>NUCLEOTIDE SEQUENCE</scope>
    <source>
        <strain evidence="3">GVMAG-M-3300024302-11</strain>
    </source>
</reference>
<name>A0A6C0ITY9_9ZZZZ</name>
<sequence>MLVSPYKNTTQYTKIQMKPHMMNSDIQNIMKLVLRKKVEKRCNRHGFIDAVFRIENFIEDDLRAENLSGCANYDISYHCRLCIPIEESIIIAQVKAINQELILAANGPIMIFIPKDNIDTKVWDISDKFLNKKDNVNLKLNNYIKILVVNKRINQGDHQIKVIGNLLDFATEDEVSNYYGSIISTDVNTETEDNGISENQSEDNYII</sequence>
<dbReference type="GO" id="GO:0000428">
    <property type="term" value="C:DNA-directed RNA polymerase complex"/>
    <property type="evidence" value="ECO:0007669"/>
    <property type="project" value="UniProtKB-KW"/>
</dbReference>
<organism evidence="3">
    <name type="scientific">viral metagenome</name>
    <dbReference type="NCBI Taxonomy" id="1070528"/>
    <lineage>
        <taxon>unclassified sequences</taxon>
        <taxon>metagenomes</taxon>
        <taxon>organismal metagenomes</taxon>
    </lineage>
</organism>
<proteinExistence type="predicted"/>
<dbReference type="InterPro" id="IPR036898">
    <property type="entry name" value="RNA_pol_Rpb7-like_N_sf"/>
</dbReference>
<protein>
    <submittedName>
        <fullName evidence="3">Uncharacterized protein</fullName>
    </submittedName>
</protein>
<keyword evidence="1" id="KW-0240">DNA-directed RNA polymerase</keyword>
<dbReference type="Gene3D" id="3.30.1490.120">
    <property type="entry name" value="RNA polymerase Rpb7-like, N-terminal domain"/>
    <property type="match status" value="1"/>
</dbReference>
<dbReference type="AlphaFoldDB" id="A0A6C0ITY9"/>
<keyword evidence="2" id="KW-0804">Transcription</keyword>
<evidence type="ECO:0000256" key="1">
    <source>
        <dbReference type="ARBA" id="ARBA00022478"/>
    </source>
</evidence>
<accession>A0A6C0ITY9</accession>
<evidence type="ECO:0000256" key="2">
    <source>
        <dbReference type="ARBA" id="ARBA00023163"/>
    </source>
</evidence>
<dbReference type="EMBL" id="MN740258">
    <property type="protein sequence ID" value="QHT96532.1"/>
    <property type="molecule type" value="Genomic_DNA"/>
</dbReference>